<dbReference type="AlphaFoldDB" id="A0AAV3Y292"/>
<dbReference type="Proteomes" id="UP000735302">
    <property type="component" value="Unassembled WGS sequence"/>
</dbReference>
<keyword evidence="3" id="KW-1185">Reference proteome</keyword>
<comment type="caution">
    <text evidence="2">The sequence shown here is derived from an EMBL/GenBank/DDBJ whole genome shotgun (WGS) entry which is preliminary data.</text>
</comment>
<reference evidence="2 3" key="1">
    <citation type="journal article" date="2021" name="Elife">
        <title>Chloroplast acquisition without the gene transfer in kleptoplastic sea slugs, Plakobranchus ocellatus.</title>
        <authorList>
            <person name="Maeda T."/>
            <person name="Takahashi S."/>
            <person name="Yoshida T."/>
            <person name="Shimamura S."/>
            <person name="Takaki Y."/>
            <person name="Nagai Y."/>
            <person name="Toyoda A."/>
            <person name="Suzuki Y."/>
            <person name="Arimoto A."/>
            <person name="Ishii H."/>
            <person name="Satoh N."/>
            <person name="Nishiyama T."/>
            <person name="Hasebe M."/>
            <person name="Maruyama T."/>
            <person name="Minagawa J."/>
            <person name="Obokata J."/>
            <person name="Shigenobu S."/>
        </authorList>
    </citation>
    <scope>NUCLEOTIDE SEQUENCE [LARGE SCALE GENOMIC DNA]</scope>
</reference>
<evidence type="ECO:0000256" key="1">
    <source>
        <dbReference type="SAM" id="MobiDB-lite"/>
    </source>
</evidence>
<evidence type="ECO:0000313" key="3">
    <source>
        <dbReference type="Proteomes" id="UP000735302"/>
    </source>
</evidence>
<gene>
    <name evidence="2" type="ORF">PoB_000304700</name>
</gene>
<protein>
    <submittedName>
        <fullName evidence="2">Uncharacterized protein</fullName>
    </submittedName>
</protein>
<feature type="region of interest" description="Disordered" evidence="1">
    <location>
        <begin position="29"/>
        <end position="54"/>
    </location>
</feature>
<proteinExistence type="predicted"/>
<sequence length="96" mass="10505">MIGGLTKASWASSLLDAWPVTRRRETEARCGISRPVAQSLPPTGRVDPVDTASTSESELHYQTGFGSVCDLKCFIPKSLRRHFLGSPFVVRRASSI</sequence>
<organism evidence="2 3">
    <name type="scientific">Plakobranchus ocellatus</name>
    <dbReference type="NCBI Taxonomy" id="259542"/>
    <lineage>
        <taxon>Eukaryota</taxon>
        <taxon>Metazoa</taxon>
        <taxon>Spiralia</taxon>
        <taxon>Lophotrochozoa</taxon>
        <taxon>Mollusca</taxon>
        <taxon>Gastropoda</taxon>
        <taxon>Heterobranchia</taxon>
        <taxon>Euthyneura</taxon>
        <taxon>Panpulmonata</taxon>
        <taxon>Sacoglossa</taxon>
        <taxon>Placobranchoidea</taxon>
        <taxon>Plakobranchidae</taxon>
        <taxon>Plakobranchus</taxon>
    </lineage>
</organism>
<evidence type="ECO:0000313" key="2">
    <source>
        <dbReference type="EMBL" id="GFN76541.1"/>
    </source>
</evidence>
<dbReference type="EMBL" id="BLXT01000403">
    <property type="protein sequence ID" value="GFN76541.1"/>
    <property type="molecule type" value="Genomic_DNA"/>
</dbReference>
<name>A0AAV3Y292_9GAST</name>
<accession>A0AAV3Y292</accession>